<sequence>MTRFLILRDEFATYLFNHGRSPHFSRISQVQTSMVDAGINASLDHQHCDEVRLNLEVAAKR</sequence>
<organism evidence="1">
    <name type="scientific">freshwater metagenome</name>
    <dbReference type="NCBI Taxonomy" id="449393"/>
    <lineage>
        <taxon>unclassified sequences</taxon>
        <taxon>metagenomes</taxon>
        <taxon>ecological metagenomes</taxon>
    </lineage>
</organism>
<name>A0A6J7ALP2_9ZZZZ</name>
<reference evidence="1" key="1">
    <citation type="submission" date="2020-05" db="EMBL/GenBank/DDBJ databases">
        <authorList>
            <person name="Chiriac C."/>
            <person name="Salcher M."/>
            <person name="Ghai R."/>
            <person name="Kavagutti S V."/>
        </authorList>
    </citation>
    <scope>NUCLEOTIDE SEQUENCE</scope>
</reference>
<gene>
    <name evidence="1" type="ORF">UFOPK3197_01204</name>
</gene>
<dbReference type="AlphaFoldDB" id="A0A6J7ALP2"/>
<proteinExistence type="predicted"/>
<dbReference type="EMBL" id="CAFABI010000185">
    <property type="protein sequence ID" value="CAB4833368.1"/>
    <property type="molecule type" value="Genomic_DNA"/>
</dbReference>
<accession>A0A6J7ALP2</accession>
<evidence type="ECO:0000313" key="1">
    <source>
        <dbReference type="EMBL" id="CAB4833368.1"/>
    </source>
</evidence>
<protein>
    <submittedName>
        <fullName evidence="1">Unannotated protein</fullName>
    </submittedName>
</protein>